<gene>
    <name evidence="1" type="ORF">RFI_29073</name>
</gene>
<reference evidence="1 2" key="1">
    <citation type="journal article" date="2013" name="Curr. Biol.">
        <title>The Genome of the Foraminiferan Reticulomyxa filosa.</title>
        <authorList>
            <person name="Glockner G."/>
            <person name="Hulsmann N."/>
            <person name="Schleicher M."/>
            <person name="Noegel A.A."/>
            <person name="Eichinger L."/>
            <person name="Gallinger C."/>
            <person name="Pawlowski J."/>
            <person name="Sierra R."/>
            <person name="Euteneuer U."/>
            <person name="Pillet L."/>
            <person name="Moustafa A."/>
            <person name="Platzer M."/>
            <person name="Groth M."/>
            <person name="Szafranski K."/>
            <person name="Schliwa M."/>
        </authorList>
    </citation>
    <scope>NUCLEOTIDE SEQUENCE [LARGE SCALE GENOMIC DNA]</scope>
</reference>
<dbReference type="EMBL" id="ASPP01025153">
    <property type="protein sequence ID" value="ETO08318.1"/>
    <property type="molecule type" value="Genomic_DNA"/>
</dbReference>
<feature type="non-terminal residue" evidence="1">
    <location>
        <position position="1"/>
    </location>
</feature>
<organism evidence="1 2">
    <name type="scientific">Reticulomyxa filosa</name>
    <dbReference type="NCBI Taxonomy" id="46433"/>
    <lineage>
        <taxon>Eukaryota</taxon>
        <taxon>Sar</taxon>
        <taxon>Rhizaria</taxon>
        <taxon>Retaria</taxon>
        <taxon>Foraminifera</taxon>
        <taxon>Monothalamids</taxon>
        <taxon>Reticulomyxidae</taxon>
        <taxon>Reticulomyxa</taxon>
    </lineage>
</organism>
<protein>
    <submittedName>
        <fullName evidence="1">Uncharacterized protein</fullName>
    </submittedName>
</protein>
<keyword evidence="2" id="KW-1185">Reference proteome</keyword>
<dbReference type="Proteomes" id="UP000023152">
    <property type="component" value="Unassembled WGS sequence"/>
</dbReference>
<name>X6M2C3_RETFI</name>
<comment type="caution">
    <text evidence="1">The sequence shown here is derived from an EMBL/GenBank/DDBJ whole genome shotgun (WGS) entry which is preliminary data.</text>
</comment>
<evidence type="ECO:0000313" key="1">
    <source>
        <dbReference type="EMBL" id="ETO08318.1"/>
    </source>
</evidence>
<evidence type="ECO:0000313" key="2">
    <source>
        <dbReference type="Proteomes" id="UP000023152"/>
    </source>
</evidence>
<dbReference type="AlphaFoldDB" id="X6M2C3"/>
<accession>X6M2C3</accession>
<sequence>GITSLRYSTVPFSRQFSFSFAKQLRKDNFDTNWKCSEKTLREYILSLDNAIALRKKGKKPNTNDPIVRVQCIYDHILCLREWLESLYGTSDKFRFGWHSFTKFVVEINEGKIALVIDEENDNNNNDSDDMHYINSSDNSGNDGSGNASAIVAVDTNIWKDIQIGDEFAHICQEGSLAMKKEHTQKTNETEANNRDGNGWNILDLLKADDEIEKQKFNALLPKSYLFWKKKIKFAKEQINLFIAMLNKAHKSIRKLTVTHAFDQMIVFPVLPNLVHLELENIKIGSCFNSINVKESMPQLKTLQVNHLSTESCAYCNWKQVLEVVETCNFSDYNSSLSTFFPDPSFDCQQKQEPFEIKFLNHLLLSCPNLLAFYYFGEHENSEDILEIPSTLEWLMIDGKQKRNRPLCVRLDLSRCKRINKLVWNPCFIKWPTETILKIGWLGIRNTEDIRYWEDLLSLPNKCCDVQLCMYLPERTIHDLTSDNWIFPQFLFSRKKSKQIIAARPGIYYEHAKRLLQRSVYYEYAKQLLQHSKGFNPKDNFLQTEMVFFQKIVEIMKIDDAQVMEYQRWINNGEIDWITF</sequence>
<proteinExistence type="predicted"/>